<gene>
    <name evidence="2" type="ORF">ElyMa_002243100</name>
</gene>
<evidence type="ECO:0000313" key="2">
    <source>
        <dbReference type="EMBL" id="GFR77644.1"/>
    </source>
</evidence>
<keyword evidence="1" id="KW-0472">Membrane</keyword>
<dbReference type="AlphaFoldDB" id="A0AAV4FWW5"/>
<name>A0AAV4FWW5_9GAST</name>
<proteinExistence type="predicted"/>
<organism evidence="2 3">
    <name type="scientific">Elysia marginata</name>
    <dbReference type="NCBI Taxonomy" id="1093978"/>
    <lineage>
        <taxon>Eukaryota</taxon>
        <taxon>Metazoa</taxon>
        <taxon>Spiralia</taxon>
        <taxon>Lophotrochozoa</taxon>
        <taxon>Mollusca</taxon>
        <taxon>Gastropoda</taxon>
        <taxon>Heterobranchia</taxon>
        <taxon>Euthyneura</taxon>
        <taxon>Panpulmonata</taxon>
        <taxon>Sacoglossa</taxon>
        <taxon>Placobranchoidea</taxon>
        <taxon>Plakobranchidae</taxon>
        <taxon>Elysia</taxon>
    </lineage>
</organism>
<comment type="caution">
    <text evidence="2">The sequence shown here is derived from an EMBL/GenBank/DDBJ whole genome shotgun (WGS) entry which is preliminary data.</text>
</comment>
<feature type="transmembrane region" description="Helical" evidence="1">
    <location>
        <begin position="14"/>
        <end position="33"/>
    </location>
</feature>
<evidence type="ECO:0000256" key="1">
    <source>
        <dbReference type="SAM" id="Phobius"/>
    </source>
</evidence>
<dbReference type="Proteomes" id="UP000762676">
    <property type="component" value="Unassembled WGS sequence"/>
</dbReference>
<evidence type="ECO:0000313" key="3">
    <source>
        <dbReference type="Proteomes" id="UP000762676"/>
    </source>
</evidence>
<sequence>MAISVSIFYGQIEFLSPVGFVLLSNLITHGLYYRNSKHSVIHSITITSNGLPGELVQMIENLRDYFCLGQTKSSICNVNHMKDTAFRLSTACRFSPNRAVKLMPAL</sequence>
<evidence type="ECO:0008006" key="4">
    <source>
        <dbReference type="Google" id="ProtNLM"/>
    </source>
</evidence>
<protein>
    <recommendedName>
        <fullName evidence="4">Homing endonuclease LAGLIDADG domain-containing protein</fullName>
    </recommendedName>
</protein>
<accession>A0AAV4FWW5</accession>
<keyword evidence="1" id="KW-1133">Transmembrane helix</keyword>
<dbReference type="EMBL" id="BMAT01004648">
    <property type="protein sequence ID" value="GFR77644.1"/>
    <property type="molecule type" value="Genomic_DNA"/>
</dbReference>
<reference evidence="2 3" key="1">
    <citation type="journal article" date="2021" name="Elife">
        <title>Chloroplast acquisition without the gene transfer in kleptoplastic sea slugs, Plakobranchus ocellatus.</title>
        <authorList>
            <person name="Maeda T."/>
            <person name="Takahashi S."/>
            <person name="Yoshida T."/>
            <person name="Shimamura S."/>
            <person name="Takaki Y."/>
            <person name="Nagai Y."/>
            <person name="Toyoda A."/>
            <person name="Suzuki Y."/>
            <person name="Arimoto A."/>
            <person name="Ishii H."/>
            <person name="Satoh N."/>
            <person name="Nishiyama T."/>
            <person name="Hasebe M."/>
            <person name="Maruyama T."/>
            <person name="Minagawa J."/>
            <person name="Obokata J."/>
            <person name="Shigenobu S."/>
        </authorList>
    </citation>
    <scope>NUCLEOTIDE SEQUENCE [LARGE SCALE GENOMIC DNA]</scope>
</reference>
<keyword evidence="1" id="KW-0812">Transmembrane</keyword>
<keyword evidence="3" id="KW-1185">Reference proteome</keyword>